<dbReference type="AlphaFoldDB" id="A1VVB1"/>
<dbReference type="Pfam" id="PF18897">
    <property type="entry name" value="Gp3-like"/>
    <property type="match status" value="1"/>
</dbReference>
<evidence type="ECO:0000256" key="1">
    <source>
        <dbReference type="SAM" id="MobiDB-lite"/>
    </source>
</evidence>
<protein>
    <submittedName>
        <fullName evidence="2">Uncharacterized protein</fullName>
    </submittedName>
</protein>
<keyword evidence="2" id="KW-0614">Plasmid</keyword>
<gene>
    <name evidence="2" type="ordered locus">Pnap_4307</name>
</gene>
<dbReference type="EMBL" id="CP000530">
    <property type="protein sequence ID" value="ABM39589.1"/>
    <property type="molecule type" value="Genomic_DNA"/>
</dbReference>
<dbReference type="Proteomes" id="UP000000644">
    <property type="component" value="Plasmid pPNAP01"/>
</dbReference>
<dbReference type="OrthoDB" id="8951748at2"/>
<dbReference type="HOGENOM" id="CLU_535210_0_0_4"/>
<evidence type="ECO:0000313" key="3">
    <source>
        <dbReference type="Proteomes" id="UP000000644"/>
    </source>
</evidence>
<sequence length="475" mass="52330">MPSIISDKVKARSNSSRSLPVSGHIRSGTQALIKSAAEAVGAKELYKKAASGAMSFKDAEKAILEKNPALRKAFTPKNTQYFSLYAHETEGGQASVDNIMQRYCEVVEGDPVPRLYQIPVVFPPTPAGVEGFFKSEYSMAVGAIKYRSEYGDDGIRRCVYLKPIDLKEQAQRKKFLRREPTIRKDCDPSSCDEFGSGACKFRGRIHFYIPGVIGSGTFVFETGSANACEDIFLRLEDLQRSVRGGLPSFDPNGNPVFFLTKERKKVSYVEAGVEKSGMQWVPVLQTTLIKSSILLLEEKERLQLAPPAAVPKSPSAPAGWLGASFGQSVQEDVVDGSGSDDKLAPKSKTDAEKALWELNALNEVHKLPIAEYGEAKYGENWHCGDDVLALHKDVTDMIQSFGGNLDVVRIFLPLMTLLLANMIPVKELAFPYFKIFFGEFKKRHVPEAMAHISELLKSGSELAIAHMKARLQIAA</sequence>
<name>A1VVB1_POLNA</name>
<keyword evidence="3" id="KW-1185">Reference proteome</keyword>
<geneLocation type="plasmid" evidence="2 3">
    <name>pPNAP01</name>
</geneLocation>
<organism evidence="2 3">
    <name type="scientific">Polaromonas naphthalenivorans (strain CJ2)</name>
    <dbReference type="NCBI Taxonomy" id="365044"/>
    <lineage>
        <taxon>Bacteria</taxon>
        <taxon>Pseudomonadati</taxon>
        <taxon>Pseudomonadota</taxon>
        <taxon>Betaproteobacteria</taxon>
        <taxon>Burkholderiales</taxon>
        <taxon>Comamonadaceae</taxon>
        <taxon>Polaromonas</taxon>
    </lineage>
</organism>
<dbReference type="RefSeq" id="WP_011797962.1">
    <property type="nucleotide sequence ID" value="NC_008757.1"/>
</dbReference>
<evidence type="ECO:0000313" key="2">
    <source>
        <dbReference type="EMBL" id="ABM39589.1"/>
    </source>
</evidence>
<dbReference type="InterPro" id="IPR043991">
    <property type="entry name" value="Gp3-like"/>
</dbReference>
<feature type="region of interest" description="Disordered" evidence="1">
    <location>
        <begin position="1"/>
        <end position="22"/>
    </location>
</feature>
<accession>A1VVB1</accession>
<dbReference type="KEGG" id="pna:Pnap_4307"/>
<reference evidence="3" key="1">
    <citation type="journal article" date="2009" name="Environ. Microbiol.">
        <title>The genome of Polaromonas naphthalenivorans strain CJ2, isolated from coal tar-contaminated sediment, reveals physiological and metabolic versatility and evolution through extensive horizontal gene transfer.</title>
        <authorList>
            <person name="Yagi J.M."/>
            <person name="Sims D."/>
            <person name="Brettin T."/>
            <person name="Bruce D."/>
            <person name="Madsen E.L."/>
        </authorList>
    </citation>
    <scope>NUCLEOTIDE SEQUENCE [LARGE SCALE GENOMIC DNA]</scope>
    <source>
        <strain evidence="3">CJ2</strain>
        <plasmid evidence="3">Plasmid pPNAP01</plasmid>
    </source>
</reference>
<proteinExistence type="predicted"/>